<feature type="compositionally biased region" description="Polar residues" evidence="5">
    <location>
        <begin position="1"/>
        <end position="17"/>
    </location>
</feature>
<dbReference type="PANTHER" id="PTHR13237">
    <property type="entry name" value="SOMETHING ABOUT SILENCING PROTEIN 10-RELATED"/>
    <property type="match status" value="1"/>
</dbReference>
<evidence type="ECO:0000256" key="1">
    <source>
        <dbReference type="ARBA" id="ARBA00004604"/>
    </source>
</evidence>
<comment type="subcellular location">
    <subcellularLocation>
        <location evidence="1">Nucleus</location>
        <location evidence="1">Nucleolus</location>
    </subcellularLocation>
</comment>
<protein>
    <recommendedName>
        <fullName evidence="6">Sas10 C-terminal domain-containing protein</fullName>
    </recommendedName>
</protein>
<feature type="compositionally biased region" description="Acidic residues" evidence="5">
    <location>
        <begin position="171"/>
        <end position="208"/>
    </location>
</feature>
<feature type="compositionally biased region" description="Basic and acidic residues" evidence="5">
    <location>
        <begin position="470"/>
        <end position="488"/>
    </location>
</feature>
<comment type="caution">
    <text evidence="7">The sequence shown here is derived from an EMBL/GenBank/DDBJ whole genome shotgun (WGS) entry which is preliminary data.</text>
</comment>
<keyword evidence="8" id="KW-1185">Reference proteome</keyword>
<dbReference type="GO" id="GO:0000462">
    <property type="term" value="P:maturation of SSU-rRNA from tricistronic rRNA transcript (SSU-rRNA, 5.8S rRNA, LSU-rRNA)"/>
    <property type="evidence" value="ECO:0007669"/>
    <property type="project" value="TreeGrafter"/>
</dbReference>
<sequence length="572" mass="64671">MPSPDSVSTRSYFNSPEPTGFKKHGETRLPGASGSSAAHAVRRASWERKGEDLSAGDPVSRNTCGAERVGVGSLCSLELFFPRGGQKWRESRRLWGTRDGVRAMVKKSRQRGAVQWAAVRAKAGRSTTDENEDDLGSPPSPGDSSYYQDQVDEFHEARSQAALAKGWNEVDSGEEDDDEEEEVLALDVDDEAEEESSEDEEDGEDDDGGSSVQSEAEASVDPSLSWGQRKKLYYDTDYGSKSRGRQSQQEVEEEEREEEEEAQVIQRRLAQTLQEDDFGVAWVEAFAKPVPQVDEAETRVVKDLAKVSVKEKLKMLRKESPELLELIEDLKVKLTEVKDELEPLLKLAEKGVIPPGKGSQYLRTKYNLYLNYCANISFYLILKARRTPAHGHPVIDRLVTYRNLINQLSVVDQKLSSEIRHLLTAKDGAIKKELNPKAKLPKTKPKSASQTPAAVADLSDDADFDEAALRHDKEMEDRQKLKRKKEEISTEEQVPEDQNAKRAITYQIAKNRGLTPRRKKIDRNPRVKHREKFRRAKIRRRGQVREVRREEQRYTGELSGIRAGVKKSIKLK</sequence>
<organism evidence="7 8">
    <name type="scientific">Myodes glareolus</name>
    <name type="common">Bank vole</name>
    <name type="synonym">Clethrionomys glareolus</name>
    <dbReference type="NCBI Taxonomy" id="447135"/>
    <lineage>
        <taxon>Eukaryota</taxon>
        <taxon>Metazoa</taxon>
        <taxon>Chordata</taxon>
        <taxon>Craniata</taxon>
        <taxon>Vertebrata</taxon>
        <taxon>Euteleostomi</taxon>
        <taxon>Mammalia</taxon>
        <taxon>Eutheria</taxon>
        <taxon>Euarchontoglires</taxon>
        <taxon>Glires</taxon>
        <taxon>Rodentia</taxon>
        <taxon>Myomorpha</taxon>
        <taxon>Muroidea</taxon>
        <taxon>Cricetidae</taxon>
        <taxon>Arvicolinae</taxon>
        <taxon>Myodes</taxon>
    </lineage>
</organism>
<gene>
    <name evidence="7" type="ORF">U0070_018410</name>
</gene>
<name>A0AAW0JX60_MYOGA</name>
<feature type="region of interest" description="Disordered" evidence="5">
    <location>
        <begin position="434"/>
        <end position="457"/>
    </location>
</feature>
<dbReference type="AlphaFoldDB" id="A0AAW0JX60"/>
<dbReference type="InterPro" id="IPR007146">
    <property type="entry name" value="Sas10/Utp3/C1D"/>
</dbReference>
<evidence type="ECO:0000259" key="6">
    <source>
        <dbReference type="Pfam" id="PF09368"/>
    </source>
</evidence>
<evidence type="ECO:0000256" key="2">
    <source>
        <dbReference type="ARBA" id="ARBA00010979"/>
    </source>
</evidence>
<feature type="compositionally biased region" description="Acidic residues" evidence="5">
    <location>
        <begin position="250"/>
        <end position="262"/>
    </location>
</feature>
<dbReference type="PANTHER" id="PTHR13237:SF8">
    <property type="entry name" value="SOMETHING ABOUT SILENCING PROTEIN 10"/>
    <property type="match status" value="1"/>
</dbReference>
<accession>A0AAW0JX60</accession>
<dbReference type="Pfam" id="PF04000">
    <property type="entry name" value="Sas10_Utp3"/>
    <property type="match status" value="1"/>
</dbReference>
<dbReference type="EMBL" id="JBBHLL010000016">
    <property type="protein sequence ID" value="KAK7830866.1"/>
    <property type="molecule type" value="Genomic_DNA"/>
</dbReference>
<dbReference type="InterPro" id="IPR018972">
    <property type="entry name" value="Sas10_C_dom"/>
</dbReference>
<feature type="domain" description="Sas10 C-terminal" evidence="6">
    <location>
        <begin position="499"/>
        <end position="571"/>
    </location>
</feature>
<keyword evidence="3" id="KW-0597">Phosphoprotein</keyword>
<feature type="region of interest" description="Disordered" evidence="5">
    <location>
        <begin position="1"/>
        <end position="65"/>
    </location>
</feature>
<comment type="similarity">
    <text evidence="2">Belongs to the SAS10 family.</text>
</comment>
<feature type="region of interest" description="Disordered" evidence="5">
    <location>
        <begin position="106"/>
        <end position="149"/>
    </location>
</feature>
<evidence type="ECO:0000256" key="4">
    <source>
        <dbReference type="ARBA" id="ARBA00023242"/>
    </source>
</evidence>
<evidence type="ECO:0000313" key="8">
    <source>
        <dbReference type="Proteomes" id="UP001488838"/>
    </source>
</evidence>
<keyword evidence="4" id="KW-0539">Nucleus</keyword>
<feature type="region of interest" description="Disordered" evidence="5">
    <location>
        <begin position="162"/>
        <end position="263"/>
    </location>
</feature>
<dbReference type="Proteomes" id="UP001488838">
    <property type="component" value="Unassembled WGS sequence"/>
</dbReference>
<dbReference type="Pfam" id="PF09368">
    <property type="entry name" value="Sas10"/>
    <property type="match status" value="1"/>
</dbReference>
<evidence type="ECO:0000256" key="3">
    <source>
        <dbReference type="ARBA" id="ARBA00022553"/>
    </source>
</evidence>
<evidence type="ECO:0000256" key="5">
    <source>
        <dbReference type="SAM" id="MobiDB-lite"/>
    </source>
</evidence>
<dbReference type="GO" id="GO:0032040">
    <property type="term" value="C:small-subunit processome"/>
    <property type="evidence" value="ECO:0007669"/>
    <property type="project" value="TreeGrafter"/>
</dbReference>
<evidence type="ECO:0000313" key="7">
    <source>
        <dbReference type="EMBL" id="KAK7830866.1"/>
    </source>
</evidence>
<feature type="region of interest" description="Disordered" evidence="5">
    <location>
        <begin position="470"/>
        <end position="498"/>
    </location>
</feature>
<proteinExistence type="inferred from homology"/>
<reference evidence="7 8" key="1">
    <citation type="journal article" date="2023" name="bioRxiv">
        <title>Conserved and derived expression patterns and positive selection on dental genes reveal complex evolutionary context of ever-growing rodent molars.</title>
        <authorList>
            <person name="Calamari Z.T."/>
            <person name="Song A."/>
            <person name="Cohen E."/>
            <person name="Akter M."/>
            <person name="Roy R.D."/>
            <person name="Hallikas O."/>
            <person name="Christensen M.M."/>
            <person name="Li P."/>
            <person name="Marangoni P."/>
            <person name="Jernvall J."/>
            <person name="Klein O.D."/>
        </authorList>
    </citation>
    <scope>NUCLEOTIDE SEQUENCE [LARGE SCALE GENOMIC DNA]</scope>
    <source>
        <strain evidence="7">V071</strain>
    </source>
</reference>